<dbReference type="PANTHER" id="PTHR24320:SF282">
    <property type="entry name" value="WW DOMAIN-CONTAINING OXIDOREDUCTASE"/>
    <property type="match status" value="1"/>
</dbReference>
<protein>
    <recommendedName>
        <fullName evidence="7">NAD(P)-binding protein</fullName>
    </recommendedName>
</protein>
<evidence type="ECO:0008006" key="7">
    <source>
        <dbReference type="Google" id="ProtNLM"/>
    </source>
</evidence>
<dbReference type="InterPro" id="IPR036291">
    <property type="entry name" value="NAD(P)-bd_dom_sf"/>
</dbReference>
<dbReference type="PRINTS" id="PR00081">
    <property type="entry name" value="GDHRDH"/>
</dbReference>
<reference evidence="5" key="1">
    <citation type="submission" date="2021-07" db="EMBL/GenBank/DDBJ databases">
        <title>Draft genome of Mortierella alpina, strain LL118, isolated from an aspen leaf litter sample.</title>
        <authorList>
            <person name="Yang S."/>
            <person name="Vinatzer B.A."/>
        </authorList>
    </citation>
    <scope>NUCLEOTIDE SEQUENCE</scope>
    <source>
        <strain evidence="5">LL118</strain>
    </source>
</reference>
<dbReference type="InterPro" id="IPR002347">
    <property type="entry name" value="SDR_fam"/>
</dbReference>
<sequence>MVAYSNMLINPTFWRTYFVSPHFTDDMIPDLTGKIAIVTGANGGVGYATTVALAAHGARVFMACRSEARAKEAMDKVRQEIKRDYPRYRGGVKLDFLEFDLSDLTKVYQSAQTFLKEGLPLHILINNSGVAFSPVKLSADGLEYMFAVNHLGHFVFTLALLDRIKESQPSRIVTVSSWGHDDTKHPDGIDFTALTNPSGIPDIVHYGRSKLANIQFTKALARRLTNERVYVNTLHPGHVSTNMAQTVRGSFSGNLFAWITEQFAMAPKEGALTQLYCATSPEIENRDLRGRFFIPFGVESKCNPLAEREDLQEKLWEVSEKLMKEKVKGLAK</sequence>
<dbReference type="AlphaFoldDB" id="A0A9P7ZWR7"/>
<accession>A0A9P7ZWR7</accession>
<dbReference type="Proteomes" id="UP000717515">
    <property type="component" value="Unassembled WGS sequence"/>
</dbReference>
<keyword evidence="3" id="KW-0560">Oxidoreductase</keyword>
<evidence type="ECO:0000256" key="1">
    <source>
        <dbReference type="ARBA" id="ARBA00006484"/>
    </source>
</evidence>
<evidence type="ECO:0000313" key="6">
    <source>
        <dbReference type="Proteomes" id="UP000717515"/>
    </source>
</evidence>
<proteinExistence type="inferred from homology"/>
<comment type="caution">
    <text evidence="5">The sequence shown here is derived from an EMBL/GenBank/DDBJ whole genome shotgun (WGS) entry which is preliminary data.</text>
</comment>
<evidence type="ECO:0000313" key="5">
    <source>
        <dbReference type="EMBL" id="KAG9319757.1"/>
    </source>
</evidence>
<dbReference type="SUPFAM" id="SSF51735">
    <property type="entry name" value="NAD(P)-binding Rossmann-fold domains"/>
    <property type="match status" value="1"/>
</dbReference>
<dbReference type="Gene3D" id="3.40.50.720">
    <property type="entry name" value="NAD(P)-binding Rossmann-like Domain"/>
    <property type="match status" value="1"/>
</dbReference>
<organism evidence="5 6">
    <name type="scientific">Mortierella alpina</name>
    <name type="common">Oleaginous fungus</name>
    <name type="synonym">Mortierella renispora</name>
    <dbReference type="NCBI Taxonomy" id="64518"/>
    <lineage>
        <taxon>Eukaryota</taxon>
        <taxon>Fungi</taxon>
        <taxon>Fungi incertae sedis</taxon>
        <taxon>Mucoromycota</taxon>
        <taxon>Mortierellomycotina</taxon>
        <taxon>Mortierellomycetes</taxon>
        <taxon>Mortierellales</taxon>
        <taxon>Mortierellaceae</taxon>
        <taxon>Mortierella</taxon>
    </lineage>
</organism>
<name>A0A9P7ZWR7_MORAP</name>
<dbReference type="PANTHER" id="PTHR24320">
    <property type="entry name" value="RETINOL DEHYDROGENASE"/>
    <property type="match status" value="1"/>
</dbReference>
<evidence type="ECO:0000256" key="3">
    <source>
        <dbReference type="ARBA" id="ARBA00023002"/>
    </source>
</evidence>
<evidence type="ECO:0000256" key="4">
    <source>
        <dbReference type="RuleBase" id="RU000363"/>
    </source>
</evidence>
<dbReference type="PRINTS" id="PR00080">
    <property type="entry name" value="SDRFAMILY"/>
</dbReference>
<dbReference type="CDD" id="cd05327">
    <property type="entry name" value="retinol-DH_like_SDR_c_like"/>
    <property type="match status" value="1"/>
</dbReference>
<gene>
    <name evidence="5" type="ORF">KVV02_005874</name>
</gene>
<evidence type="ECO:0000256" key="2">
    <source>
        <dbReference type="ARBA" id="ARBA00022857"/>
    </source>
</evidence>
<comment type="similarity">
    <text evidence="1 4">Belongs to the short-chain dehydrogenases/reductases (SDR) family.</text>
</comment>
<keyword evidence="2" id="KW-0521">NADP</keyword>
<dbReference type="Pfam" id="PF00106">
    <property type="entry name" value="adh_short"/>
    <property type="match status" value="2"/>
</dbReference>
<dbReference type="GO" id="GO:0016491">
    <property type="term" value="F:oxidoreductase activity"/>
    <property type="evidence" value="ECO:0007669"/>
    <property type="project" value="UniProtKB-KW"/>
</dbReference>
<dbReference type="EMBL" id="JAIFTL010000383">
    <property type="protein sequence ID" value="KAG9319757.1"/>
    <property type="molecule type" value="Genomic_DNA"/>
</dbReference>